<dbReference type="PANTHER" id="PTHR15546">
    <property type="entry name" value="BROMODOMAIN ADJACENT TO ZINC FINGER DOMAIN, 2A"/>
    <property type="match status" value="1"/>
</dbReference>
<keyword evidence="8" id="KW-1185">Reference proteome</keyword>
<feature type="compositionally biased region" description="Basic and acidic residues" evidence="4">
    <location>
        <begin position="618"/>
        <end position="648"/>
    </location>
</feature>
<feature type="domain" description="DDT" evidence="5">
    <location>
        <begin position="372"/>
        <end position="433"/>
    </location>
</feature>
<dbReference type="PROSITE" id="PS51136">
    <property type="entry name" value="WAC"/>
    <property type="match status" value="1"/>
</dbReference>
<dbReference type="PANTHER" id="PTHR15546:SF2">
    <property type="entry name" value="DDT DOMAIN-CONTAINING PROTEIN DDB_G0282237"/>
    <property type="match status" value="1"/>
</dbReference>
<dbReference type="Pfam" id="PF10537">
    <property type="entry name" value="WAC_Acf1_DNA_bd"/>
    <property type="match status" value="1"/>
</dbReference>
<dbReference type="InterPro" id="IPR013136">
    <property type="entry name" value="WSTF_Acf1_Cbp146"/>
</dbReference>
<protein>
    <submittedName>
        <fullName evidence="7">DDT domain-containing protein isoform X2</fullName>
    </submittedName>
</protein>
<dbReference type="InterPro" id="IPR053271">
    <property type="entry name" value="DDT_domain"/>
</dbReference>
<name>A0A5B6V5R4_9ROSI</name>
<dbReference type="OrthoDB" id="332390at2759"/>
<dbReference type="Pfam" id="PF02791">
    <property type="entry name" value="DDT"/>
    <property type="match status" value="1"/>
</dbReference>
<dbReference type="InterPro" id="IPR018501">
    <property type="entry name" value="DDT_dom"/>
</dbReference>
<organism evidence="7 8">
    <name type="scientific">Gossypium australe</name>
    <dbReference type="NCBI Taxonomy" id="47621"/>
    <lineage>
        <taxon>Eukaryota</taxon>
        <taxon>Viridiplantae</taxon>
        <taxon>Streptophyta</taxon>
        <taxon>Embryophyta</taxon>
        <taxon>Tracheophyta</taxon>
        <taxon>Spermatophyta</taxon>
        <taxon>Magnoliopsida</taxon>
        <taxon>eudicotyledons</taxon>
        <taxon>Gunneridae</taxon>
        <taxon>Pentapetalae</taxon>
        <taxon>rosids</taxon>
        <taxon>malvids</taxon>
        <taxon>Malvales</taxon>
        <taxon>Malvaceae</taxon>
        <taxon>Malvoideae</taxon>
        <taxon>Gossypium</taxon>
    </lineage>
</organism>
<accession>A0A5B6V5R4</accession>
<dbReference type="GO" id="GO:0000785">
    <property type="term" value="C:chromatin"/>
    <property type="evidence" value="ECO:0007669"/>
    <property type="project" value="UniProtKB-ARBA"/>
</dbReference>
<evidence type="ECO:0000256" key="1">
    <source>
        <dbReference type="ARBA" id="ARBA00004123"/>
    </source>
</evidence>
<feature type="domain" description="WAC" evidence="6">
    <location>
        <begin position="56"/>
        <end position="191"/>
    </location>
</feature>
<evidence type="ECO:0000313" key="7">
    <source>
        <dbReference type="EMBL" id="KAA3464431.1"/>
    </source>
</evidence>
<gene>
    <name evidence="7" type="ORF">EPI10_008681</name>
</gene>
<comment type="subcellular location">
    <subcellularLocation>
        <location evidence="1 3">Nucleus</location>
    </subcellularLocation>
</comment>
<evidence type="ECO:0000256" key="3">
    <source>
        <dbReference type="PROSITE-ProRule" id="PRU00475"/>
    </source>
</evidence>
<feature type="compositionally biased region" description="Polar residues" evidence="4">
    <location>
        <begin position="585"/>
        <end position="597"/>
    </location>
</feature>
<feature type="region of interest" description="Disordered" evidence="4">
    <location>
        <begin position="534"/>
        <end position="568"/>
    </location>
</feature>
<dbReference type="Proteomes" id="UP000325315">
    <property type="component" value="Unassembled WGS sequence"/>
</dbReference>
<evidence type="ECO:0000256" key="2">
    <source>
        <dbReference type="ARBA" id="ARBA00023242"/>
    </source>
</evidence>
<reference evidence="7" key="1">
    <citation type="submission" date="2019-08" db="EMBL/GenBank/DDBJ databases">
        <authorList>
            <person name="Liu F."/>
        </authorList>
    </citation>
    <scope>NUCLEOTIDE SEQUENCE [LARGE SCALE GENOMIC DNA]</scope>
    <source>
        <strain evidence="7">PA1801</strain>
        <tissue evidence="7">Leaf</tissue>
    </source>
</reference>
<evidence type="ECO:0000313" key="8">
    <source>
        <dbReference type="Proteomes" id="UP000325315"/>
    </source>
</evidence>
<dbReference type="EMBL" id="SMMG02000008">
    <property type="protein sequence ID" value="KAA3464431.1"/>
    <property type="molecule type" value="Genomic_DNA"/>
</dbReference>
<evidence type="ECO:0000259" key="6">
    <source>
        <dbReference type="PROSITE" id="PS51136"/>
    </source>
</evidence>
<evidence type="ECO:0000256" key="4">
    <source>
        <dbReference type="SAM" id="MobiDB-lite"/>
    </source>
</evidence>
<feature type="region of interest" description="Disordered" evidence="4">
    <location>
        <begin position="585"/>
        <end position="648"/>
    </location>
</feature>
<dbReference type="PROSITE" id="PS50827">
    <property type="entry name" value="DDT"/>
    <property type="match status" value="1"/>
</dbReference>
<evidence type="ECO:0000259" key="5">
    <source>
        <dbReference type="PROSITE" id="PS50827"/>
    </source>
</evidence>
<sequence length="778" mass="90004">MYITGSIAIAFGGRHRIISYSVVLVHLSEEAIWKMPLFKRKPFDLAKPPEDLEPSELVYQVRFTKEIFRDYQYPKLKEYLNRINLYRQRVWMCKSTGKSNLTYEEAMVTEKHAIIKVQQLPNDLVAPALRIIQFNIFSRLELSRLLHDILYVPLSLCGKGMLSLRDLADLVTKKLQKDLFVGAELYGKKDDGLYPCRVLKIVENGVGKTQYEVALLGENKKITENAILHGEDLVWKKTPFNRKILKSFIRESTCRSIPWVLHEKLAQKHGISTDLPEELRSKFFLQGGQLVNRTKKRKNENRNNVGEANGESGKSKRNKGETGKPDASKEENNQPEDEPVKYPIDDLLVKPGPDDPLFTDRPSPSRDFNVPMDCIGDLLMVWDFCSSFSRVLNLWPFSLEDFENAICHKDSNLVLIVETHSALLRILIKDDGEYSLALQNKKRKSKISLITWTEYVFDFLEMINVTELCSCMTTIKRGHYGLLDANAKLGILRELVCHALETDLIRGKLDDLIEQRRALGATVRGEALEYARKKREEKEQLKGESNGLVVKENSMESTGSNPHMAENGEENGDIVEEVISSRQSNAFVNRKQLNGQSKKGEKQKLDPKVEAENITNSNEKEAQKQLTGEKKEDQEKKSKEKREQRKEYFKREMEKRSIRTNPLGKDRDYNRYWWFRRDGRIFVESSDSKQWGYYCAKEEVDALMSSLNPKGERERALQQQLEKFYPRISLELQKRSKDLAQKIALEEAVLRRSTRVRAPPRENPANAFLKYVNKWKED</sequence>
<proteinExistence type="predicted"/>
<dbReference type="GO" id="GO:0005634">
    <property type="term" value="C:nucleus"/>
    <property type="evidence" value="ECO:0007669"/>
    <property type="project" value="UniProtKB-SubCell"/>
</dbReference>
<dbReference type="SMART" id="SM00571">
    <property type="entry name" value="DDT"/>
    <property type="match status" value="1"/>
</dbReference>
<dbReference type="AlphaFoldDB" id="A0A5B6V5R4"/>
<dbReference type="Pfam" id="PF15613">
    <property type="entry name" value="WSD"/>
    <property type="match status" value="1"/>
</dbReference>
<keyword evidence="2 3" id="KW-0539">Nucleus</keyword>
<dbReference type="InterPro" id="IPR028941">
    <property type="entry name" value="WHIM2_dom"/>
</dbReference>
<feature type="compositionally biased region" description="Basic and acidic residues" evidence="4">
    <location>
        <begin position="598"/>
        <end position="611"/>
    </location>
</feature>
<feature type="region of interest" description="Disordered" evidence="4">
    <location>
        <begin position="292"/>
        <end position="346"/>
    </location>
</feature>
<comment type="caution">
    <text evidence="7">The sequence shown here is derived from an EMBL/GenBank/DDBJ whole genome shotgun (WGS) entry which is preliminary data.</text>
</comment>
<feature type="compositionally biased region" description="Basic and acidic residues" evidence="4">
    <location>
        <begin position="318"/>
        <end position="346"/>
    </location>
</feature>